<sequence>MLRYNYGKIIPKGFAHESAIQNYLKEDAGEKELEPFSPLSPRDRKERTQCQILQNPILFHKDEKFQPWGFFSAQSLQVVSVGRTVLREMQSMESRTEKK</sequence>
<name>A0A8X6IKQ5_9ARAC</name>
<proteinExistence type="predicted"/>
<reference evidence="1" key="1">
    <citation type="submission" date="2020-08" db="EMBL/GenBank/DDBJ databases">
        <title>Multicomponent nature underlies the extraordinary mechanical properties of spider dragline silk.</title>
        <authorList>
            <person name="Kono N."/>
            <person name="Nakamura H."/>
            <person name="Mori M."/>
            <person name="Yoshida Y."/>
            <person name="Ohtoshi R."/>
            <person name="Malay A.D."/>
            <person name="Moran D.A.P."/>
            <person name="Tomita M."/>
            <person name="Numata K."/>
            <person name="Arakawa K."/>
        </authorList>
    </citation>
    <scope>NUCLEOTIDE SEQUENCE</scope>
</reference>
<dbReference type="Proteomes" id="UP000886998">
    <property type="component" value="Unassembled WGS sequence"/>
</dbReference>
<protein>
    <submittedName>
        <fullName evidence="1">Uncharacterized protein</fullName>
    </submittedName>
</protein>
<dbReference type="OrthoDB" id="10552873at2759"/>
<evidence type="ECO:0000313" key="2">
    <source>
        <dbReference type="Proteomes" id="UP000886998"/>
    </source>
</evidence>
<dbReference type="EMBL" id="BMAV01026314">
    <property type="protein sequence ID" value="GFS49261.1"/>
    <property type="molecule type" value="Genomic_DNA"/>
</dbReference>
<comment type="caution">
    <text evidence="1">The sequence shown here is derived from an EMBL/GenBank/DDBJ whole genome shotgun (WGS) entry which is preliminary data.</text>
</comment>
<accession>A0A8X6IKQ5</accession>
<evidence type="ECO:0000313" key="1">
    <source>
        <dbReference type="EMBL" id="GFS49261.1"/>
    </source>
</evidence>
<organism evidence="1 2">
    <name type="scientific">Trichonephila inaurata madagascariensis</name>
    <dbReference type="NCBI Taxonomy" id="2747483"/>
    <lineage>
        <taxon>Eukaryota</taxon>
        <taxon>Metazoa</taxon>
        <taxon>Ecdysozoa</taxon>
        <taxon>Arthropoda</taxon>
        <taxon>Chelicerata</taxon>
        <taxon>Arachnida</taxon>
        <taxon>Araneae</taxon>
        <taxon>Araneomorphae</taxon>
        <taxon>Entelegynae</taxon>
        <taxon>Araneoidea</taxon>
        <taxon>Nephilidae</taxon>
        <taxon>Trichonephila</taxon>
        <taxon>Trichonephila inaurata</taxon>
    </lineage>
</organism>
<dbReference type="AlphaFoldDB" id="A0A8X6IKQ5"/>
<gene>
    <name evidence="1" type="ORF">TNIN_16081</name>
</gene>
<keyword evidence="2" id="KW-1185">Reference proteome</keyword>